<evidence type="ECO:0000256" key="5">
    <source>
        <dbReference type="ARBA" id="ARBA00023040"/>
    </source>
</evidence>
<feature type="transmembrane region" description="Helical" evidence="10">
    <location>
        <begin position="269"/>
        <end position="290"/>
    </location>
</feature>
<keyword evidence="2" id="KW-0716">Sensory transduction</keyword>
<reference evidence="12" key="2">
    <citation type="submission" date="2025-09" db="UniProtKB">
        <authorList>
            <consortium name="Ensembl"/>
        </authorList>
    </citation>
    <scope>IDENTIFICATION</scope>
</reference>
<dbReference type="GeneTree" id="ENSGT00650000093633"/>
<feature type="domain" description="G-protein coupled receptors family 1 profile" evidence="11">
    <location>
        <begin position="23"/>
        <end position="224"/>
    </location>
</feature>
<reference evidence="12" key="1">
    <citation type="submission" date="2025-08" db="UniProtKB">
        <authorList>
            <consortium name="Ensembl"/>
        </authorList>
    </citation>
    <scope>IDENTIFICATION</scope>
</reference>
<feature type="transmembrane region" description="Helical" evidence="10">
    <location>
        <begin position="136"/>
        <end position="157"/>
    </location>
</feature>
<keyword evidence="7" id="KW-0675">Receptor</keyword>
<dbReference type="GO" id="GO:0004930">
    <property type="term" value="F:G protein-coupled receptor activity"/>
    <property type="evidence" value="ECO:0007669"/>
    <property type="project" value="UniProtKB-KW"/>
</dbReference>
<evidence type="ECO:0000256" key="8">
    <source>
        <dbReference type="ARBA" id="ARBA00023224"/>
    </source>
</evidence>
<feature type="transmembrane region" description="Helical" evidence="10">
    <location>
        <begin position="12"/>
        <end position="33"/>
    </location>
</feature>
<organism evidence="12 13">
    <name type="scientific">Eptatretus burgeri</name>
    <name type="common">Inshore hagfish</name>
    <dbReference type="NCBI Taxonomy" id="7764"/>
    <lineage>
        <taxon>Eukaryota</taxon>
        <taxon>Metazoa</taxon>
        <taxon>Chordata</taxon>
        <taxon>Craniata</taxon>
        <taxon>Vertebrata</taxon>
        <taxon>Cyclostomata</taxon>
        <taxon>Myxini</taxon>
        <taxon>Myxiniformes</taxon>
        <taxon>Myxinidae</taxon>
        <taxon>Eptatretinae</taxon>
        <taxon>Eptatretus</taxon>
    </lineage>
</organism>
<keyword evidence="6 10" id="KW-0472">Membrane</keyword>
<keyword evidence="8" id="KW-0807">Transducer</keyword>
<dbReference type="GO" id="GO:0016020">
    <property type="term" value="C:membrane"/>
    <property type="evidence" value="ECO:0007669"/>
    <property type="project" value="UniProtKB-SubCell"/>
</dbReference>
<feature type="region of interest" description="Disordered" evidence="9">
    <location>
        <begin position="328"/>
        <end position="352"/>
    </location>
</feature>
<feature type="transmembrane region" description="Helical" evidence="10">
    <location>
        <begin position="232"/>
        <end position="249"/>
    </location>
</feature>
<accession>A0A8C4RD38</accession>
<feature type="transmembrane region" description="Helical" evidence="10">
    <location>
        <begin position="54"/>
        <end position="74"/>
    </location>
</feature>
<dbReference type="AlphaFoldDB" id="A0A8C4RD38"/>
<evidence type="ECO:0000256" key="9">
    <source>
        <dbReference type="SAM" id="MobiDB-lite"/>
    </source>
</evidence>
<dbReference type="InterPro" id="IPR017452">
    <property type="entry name" value="GPCR_Rhodpsn_7TM"/>
</dbReference>
<dbReference type="PANTHER" id="PTHR11394:SF137">
    <property type="entry name" value="C-X-C CHEMOKINE RECEPTOR TYPE 3 ISOFORM X1-RELATED"/>
    <property type="match status" value="1"/>
</dbReference>
<name>A0A8C4RD38_EPTBU</name>
<dbReference type="InterPro" id="IPR000276">
    <property type="entry name" value="GPCR_Rhodpsn"/>
</dbReference>
<evidence type="ECO:0000313" key="12">
    <source>
        <dbReference type="Ensembl" id="ENSEBUP00000027912.1"/>
    </source>
</evidence>
<feature type="transmembrane region" description="Helical" evidence="10">
    <location>
        <begin position="94"/>
        <end position="115"/>
    </location>
</feature>
<keyword evidence="3 10" id="KW-0812">Transmembrane</keyword>
<feature type="transmembrane region" description="Helical" evidence="10">
    <location>
        <begin position="193"/>
        <end position="212"/>
    </location>
</feature>
<protein>
    <submittedName>
        <fullName evidence="12">Olfactory receptor class A related 3</fullName>
    </submittedName>
</protein>
<evidence type="ECO:0000256" key="3">
    <source>
        <dbReference type="ARBA" id="ARBA00022692"/>
    </source>
</evidence>
<keyword evidence="5" id="KW-0297">G-protein coupled receptor</keyword>
<evidence type="ECO:0000256" key="4">
    <source>
        <dbReference type="ARBA" id="ARBA00022989"/>
    </source>
</evidence>
<evidence type="ECO:0000256" key="10">
    <source>
        <dbReference type="SAM" id="Phobius"/>
    </source>
</evidence>
<dbReference type="PROSITE" id="PS50262">
    <property type="entry name" value="G_PROTEIN_RECEP_F1_2"/>
    <property type="match status" value="1"/>
</dbReference>
<keyword evidence="13" id="KW-1185">Reference proteome</keyword>
<evidence type="ECO:0000259" key="11">
    <source>
        <dbReference type="PROSITE" id="PS50262"/>
    </source>
</evidence>
<evidence type="ECO:0000256" key="6">
    <source>
        <dbReference type="ARBA" id="ARBA00023136"/>
    </source>
</evidence>
<comment type="subcellular location">
    <subcellularLocation>
        <location evidence="1">Membrane</location>
    </subcellularLocation>
</comment>
<dbReference type="Pfam" id="PF00001">
    <property type="entry name" value="7tm_1"/>
    <property type="match status" value="1"/>
</dbReference>
<evidence type="ECO:0000256" key="1">
    <source>
        <dbReference type="ARBA" id="ARBA00004370"/>
    </source>
</evidence>
<dbReference type="Gene3D" id="1.20.1070.10">
    <property type="entry name" value="Rhodopsin 7-helix transmembrane proteins"/>
    <property type="match status" value="1"/>
</dbReference>
<evidence type="ECO:0000256" key="2">
    <source>
        <dbReference type="ARBA" id="ARBA00022606"/>
    </source>
</evidence>
<sequence>MPKAEHPVQVFLYAILVIGGILGNLGLLFAGLSESLRMHKPNDQPQLAFASSPTMLLIMHLALVNLVLSLFRNIPLLLLDAGVSSSVPGHSCKVFMTLWVMLRSANVWGTLFLSLHQTLTIGRGSTRGQKISLSMARTIISSFWGINFLTSLPAGMYSSAGKENEVEEMMLVGSTTRPLLGCVWQFPHPLGSLAYAMITMVAHEIFPIIMMMGTNSRSLYLLRRQHSQVCDLSHFVCNWHCLLFIRMTVTTVEYDKFDFSPNSTMANALLVIARFSASIFLLGCPIVLFAGNRELRAAATSFMAFCCLKCIGRWNTVGDGMAPRADAEIPSGDVKPLGNSSGSNTHEYRANVPQTLGGGSSLSVVSA</sequence>
<evidence type="ECO:0000256" key="7">
    <source>
        <dbReference type="ARBA" id="ARBA00023170"/>
    </source>
</evidence>
<proteinExistence type="predicted"/>
<dbReference type="PANTHER" id="PTHR11394">
    <property type="entry name" value="TASTE RECEPTOR TYPE 2"/>
    <property type="match status" value="1"/>
</dbReference>
<evidence type="ECO:0000313" key="13">
    <source>
        <dbReference type="Proteomes" id="UP000694388"/>
    </source>
</evidence>
<keyword evidence="4 10" id="KW-1133">Transmembrane helix</keyword>
<dbReference type="Ensembl" id="ENSEBUT00000028488.1">
    <property type="protein sequence ID" value="ENSEBUP00000027912.1"/>
    <property type="gene ID" value="ENSEBUG00000017055.1"/>
</dbReference>
<dbReference type="SUPFAM" id="SSF81321">
    <property type="entry name" value="Family A G protein-coupled receptor-like"/>
    <property type="match status" value="1"/>
</dbReference>
<dbReference type="Proteomes" id="UP000694388">
    <property type="component" value="Unplaced"/>
</dbReference>